<name>A0A9W8PDZ2_9HYPO</name>
<accession>A0A9W8PDZ2</accession>
<dbReference type="PANTHER" id="PTHR10622:SF12">
    <property type="entry name" value="HET DOMAIN-CONTAINING PROTEIN"/>
    <property type="match status" value="1"/>
</dbReference>
<dbReference type="AlphaFoldDB" id="A0A9W8PDZ2"/>
<dbReference type="PANTHER" id="PTHR10622">
    <property type="entry name" value="HET DOMAIN-CONTAINING PROTEIN"/>
    <property type="match status" value="1"/>
</dbReference>
<dbReference type="InterPro" id="IPR010730">
    <property type="entry name" value="HET"/>
</dbReference>
<dbReference type="EMBL" id="JAPDHF010000026">
    <property type="protein sequence ID" value="KAJ4003641.1"/>
    <property type="molecule type" value="Genomic_DNA"/>
</dbReference>
<feature type="transmembrane region" description="Helical" evidence="1">
    <location>
        <begin position="541"/>
        <end position="558"/>
    </location>
</feature>
<evidence type="ECO:0000259" key="3">
    <source>
        <dbReference type="Pfam" id="PF26640"/>
    </source>
</evidence>
<dbReference type="Pfam" id="PF26640">
    <property type="entry name" value="DUF8212"/>
    <property type="match status" value="1"/>
</dbReference>
<comment type="caution">
    <text evidence="4">The sequence shown here is derived from an EMBL/GenBank/DDBJ whole genome shotgun (WGS) entry which is preliminary data.</text>
</comment>
<keyword evidence="5" id="KW-1185">Reference proteome</keyword>
<sequence>MWLMNTDTLALEEFIGPKRPPFAILSHTWGKEEVTFQEVRSAKPNFKHKLGGHKIVNTCAIARQRGFRYVWIDSCCIDKTNSVELAEAINSMFEWYAAAAECYAYIQDLDASAPIEVLQNSRWFSRGWTLQELLAPDILIFFDQYWWPRGTKRDLSLLISEATGISPEILQDKRLLSQTPVAHKMSWAASRQTTRPEDIAYCLIGIFDVKMVFIYGEGRENAFYRLQEEIIRRTNDMSIFAWRSVSSGETYRGVLASGPEEFVDGPLYRRTRGSLNTPEYTVTNKGIRIHTHLHYTPFGESVLSLHHSQHHHGTVGIYLKAHGGGTYARTRPHELAKVADSTPRGRADQRFLSPSVSAATKRALDTTLHNAFFFNASLSTNLWQYESTSPDTWWDRDTRSYLRDGNKPFTAFHFFRSDWHDVTSSRKFVVAFGVTNSGRAWARIDTGSLYNAAVEGRVHMVEEQVQELIQSDQNSEVQISRWNPPVMVETCTTENGRKVCKDTLQRTTSSCYLKVLVVKTVVNGHATFVINMTAEEPEVNTMRILFVLFFLLVILNFLQR</sequence>
<gene>
    <name evidence="4" type="ORF">NW766_012091</name>
</gene>
<organism evidence="4 5">
    <name type="scientific">Fusarium irregulare</name>
    <dbReference type="NCBI Taxonomy" id="2494466"/>
    <lineage>
        <taxon>Eukaryota</taxon>
        <taxon>Fungi</taxon>
        <taxon>Dikarya</taxon>
        <taxon>Ascomycota</taxon>
        <taxon>Pezizomycotina</taxon>
        <taxon>Sordariomycetes</taxon>
        <taxon>Hypocreomycetidae</taxon>
        <taxon>Hypocreales</taxon>
        <taxon>Nectriaceae</taxon>
        <taxon>Fusarium</taxon>
        <taxon>Fusarium incarnatum-equiseti species complex</taxon>
    </lineage>
</organism>
<feature type="domain" description="DUF8212" evidence="3">
    <location>
        <begin position="221"/>
        <end position="248"/>
    </location>
</feature>
<reference evidence="4" key="1">
    <citation type="submission" date="2022-10" db="EMBL/GenBank/DDBJ databases">
        <title>Fusarium specimens isolated from Avocado Roots.</title>
        <authorList>
            <person name="Stajich J."/>
            <person name="Roper C."/>
            <person name="Heimlech-Rivalta G."/>
        </authorList>
    </citation>
    <scope>NUCLEOTIDE SEQUENCE</scope>
    <source>
        <strain evidence="4">CF00143</strain>
    </source>
</reference>
<dbReference type="InterPro" id="IPR058525">
    <property type="entry name" value="DUF8212"/>
</dbReference>
<dbReference type="OrthoDB" id="20872at2759"/>
<evidence type="ECO:0000259" key="2">
    <source>
        <dbReference type="Pfam" id="PF06985"/>
    </source>
</evidence>
<proteinExistence type="predicted"/>
<feature type="domain" description="Heterokaryon incompatibility" evidence="2">
    <location>
        <begin position="22"/>
        <end position="111"/>
    </location>
</feature>
<evidence type="ECO:0000313" key="4">
    <source>
        <dbReference type="EMBL" id="KAJ4003641.1"/>
    </source>
</evidence>
<keyword evidence="1" id="KW-0812">Transmembrane</keyword>
<keyword evidence="1" id="KW-0472">Membrane</keyword>
<evidence type="ECO:0008006" key="6">
    <source>
        <dbReference type="Google" id="ProtNLM"/>
    </source>
</evidence>
<keyword evidence="1" id="KW-1133">Transmembrane helix</keyword>
<evidence type="ECO:0000313" key="5">
    <source>
        <dbReference type="Proteomes" id="UP001152130"/>
    </source>
</evidence>
<dbReference type="Proteomes" id="UP001152130">
    <property type="component" value="Unassembled WGS sequence"/>
</dbReference>
<evidence type="ECO:0000256" key="1">
    <source>
        <dbReference type="SAM" id="Phobius"/>
    </source>
</evidence>
<protein>
    <recommendedName>
        <fullName evidence="6">Heterokaryon incompatibility domain-containing protein</fullName>
    </recommendedName>
</protein>
<dbReference type="Pfam" id="PF06985">
    <property type="entry name" value="HET"/>
    <property type="match status" value="1"/>
</dbReference>